<dbReference type="Proteomes" id="UP000031737">
    <property type="component" value="Unassembled WGS sequence"/>
</dbReference>
<organism evidence="1 2">
    <name type="scientific">Trypanosoma rangeli SC58</name>
    <dbReference type="NCBI Taxonomy" id="429131"/>
    <lineage>
        <taxon>Eukaryota</taxon>
        <taxon>Discoba</taxon>
        <taxon>Euglenozoa</taxon>
        <taxon>Kinetoplastea</taxon>
        <taxon>Metakinetoplastina</taxon>
        <taxon>Trypanosomatida</taxon>
        <taxon>Trypanosomatidae</taxon>
        <taxon>Trypanosoma</taxon>
        <taxon>Herpetosoma</taxon>
    </lineage>
</organism>
<name>A0A061J454_TRYRA</name>
<dbReference type="VEuPathDB" id="TriTrypDB:TRSC58_03207"/>
<protein>
    <submittedName>
        <fullName evidence="1">Uncharacterized protein</fullName>
    </submittedName>
</protein>
<reference evidence="1 2" key="1">
    <citation type="submission" date="2013-07" db="EMBL/GenBank/DDBJ databases">
        <authorList>
            <person name="Stoco P.H."/>
            <person name="Wagner G."/>
            <person name="Gerber A."/>
            <person name="Zaha A."/>
            <person name="Thompson C."/>
            <person name="Bartholomeu D.C."/>
            <person name="Luckemeyer D.D."/>
            <person name="Bahia D."/>
            <person name="Loreto E."/>
            <person name="Prestes E.B."/>
            <person name="Lima F.M."/>
            <person name="Rodrigues-Luiz G."/>
            <person name="Vallejo G.A."/>
            <person name="Filho J.F."/>
            <person name="Monteiro K.M."/>
            <person name="Tyler K.M."/>
            <person name="de Almeida L.G."/>
            <person name="Ortiz M.F."/>
            <person name="Siervo M.A."/>
            <person name="de Moraes M.H."/>
            <person name="Cunha O.L."/>
            <person name="Mendonca-Neto R."/>
            <person name="Silva R."/>
            <person name="Teixeira S.M."/>
            <person name="Murta S.M."/>
            <person name="Sincero T.C."/>
            <person name="Mendes T.A."/>
            <person name="Urmenyi T.P."/>
            <person name="Silva V.G."/>
            <person name="da Rocha W.D."/>
            <person name="Andersson B."/>
            <person name="Romanha A.J."/>
            <person name="Steindel M."/>
            <person name="de Vasconcelos A.T."/>
            <person name="Grisard E.C."/>
        </authorList>
    </citation>
    <scope>NUCLEOTIDE SEQUENCE [LARGE SCALE GENOMIC DNA]</scope>
    <source>
        <strain evidence="1 2">SC58</strain>
    </source>
</reference>
<comment type="caution">
    <text evidence="1">The sequence shown here is derived from an EMBL/GenBank/DDBJ whole genome shotgun (WGS) entry which is preliminary data.</text>
</comment>
<keyword evidence="2" id="KW-1185">Reference proteome</keyword>
<proteinExistence type="predicted"/>
<gene>
    <name evidence="1" type="ORF">TRSC58_03207</name>
</gene>
<evidence type="ECO:0000313" key="1">
    <source>
        <dbReference type="EMBL" id="ESL09080.1"/>
    </source>
</evidence>
<evidence type="ECO:0000313" key="2">
    <source>
        <dbReference type="Proteomes" id="UP000031737"/>
    </source>
</evidence>
<dbReference type="OrthoDB" id="242301at2759"/>
<accession>A0A061J454</accession>
<dbReference type="AlphaFoldDB" id="A0A061J454"/>
<sequence>MEVLDECFADAVASKQQQQLLNYWYIADAVMKLFRDRPPMLNAVVVALPHLLLKYVPWKKSRLAGASWVQRESDERRYEQLFLTWGRAVPKPLLDEIWSMWENGALPMEAPAPDNH</sequence>
<dbReference type="EMBL" id="AUPL01003207">
    <property type="protein sequence ID" value="ESL09080.1"/>
    <property type="molecule type" value="Genomic_DNA"/>
</dbReference>